<comment type="caution">
    <text evidence="1">The sequence shown here is derived from an EMBL/GenBank/DDBJ whole genome shotgun (WGS) entry which is preliminary data.</text>
</comment>
<evidence type="ECO:0000313" key="1">
    <source>
        <dbReference type="EMBL" id="KTS80337.1"/>
    </source>
</evidence>
<sequence length="88" mass="10254">MEVSYDKGIARGLIVFLLAAIFSFKAFMLNRQQSTNKQQPDILLYVRLTEIEPKKTERSHLRAIRPKKDMTVMNGQWQCVQKVAQMLI</sequence>
<keyword evidence="2" id="KW-1185">Reference proteome</keyword>
<dbReference type="EMBL" id="LDRX01000116">
    <property type="protein sequence ID" value="KTS80337.1"/>
    <property type="molecule type" value="Genomic_DNA"/>
</dbReference>
<proteinExistence type="predicted"/>
<accession>A0ACC4ZQN4</accession>
<organism evidence="1 2">
    <name type="scientific">Paenibacillus jamilae</name>
    <dbReference type="NCBI Taxonomy" id="114136"/>
    <lineage>
        <taxon>Bacteria</taxon>
        <taxon>Bacillati</taxon>
        <taxon>Bacillota</taxon>
        <taxon>Bacilli</taxon>
        <taxon>Bacillales</taxon>
        <taxon>Paenibacillaceae</taxon>
        <taxon>Paenibacillus</taxon>
    </lineage>
</organism>
<name>A0ACC4ZQN4_9BACL</name>
<reference evidence="1 2" key="1">
    <citation type="journal article" date="2016" name="Front. Microbiol.">
        <title>Genomic Resource of Rice Seed Associated Bacteria.</title>
        <authorList>
            <person name="Midha S."/>
            <person name="Bansal K."/>
            <person name="Sharma S."/>
            <person name="Kumar N."/>
            <person name="Patil P.P."/>
            <person name="Chaudhry V."/>
            <person name="Patil P.B."/>
        </authorList>
    </citation>
    <scope>NUCLEOTIDE SEQUENCE [LARGE SCALE GENOMIC DNA]</scope>
    <source>
        <strain evidence="1 2">NS115</strain>
    </source>
</reference>
<gene>
    <name evidence="1" type="ORF">NS115_20465</name>
</gene>
<protein>
    <submittedName>
        <fullName evidence="1">Uncharacterized protein</fullName>
    </submittedName>
</protein>
<dbReference type="Proteomes" id="UP000074866">
    <property type="component" value="Unassembled WGS sequence"/>
</dbReference>
<evidence type="ECO:0000313" key="2">
    <source>
        <dbReference type="Proteomes" id="UP000074866"/>
    </source>
</evidence>